<sequence>MLQEAWHTPDLRPYGDRVLVGPWLASQHLQRARHELFRRDYEQGVLPLQNTRRMKANLLRPQTLAAPDALLRLGDVVQVLAPDMPAFSLAGGRGHLGVFLAGTVDDAEVDRCQFLSEGSRLHGSAQTEPCVRNAWRLCAEDGTARLDGCPLRLGQCFTLRAVEAGTRCPLYIRAQCNTTNEVGCGPPRLELSTTCDTYCRWRALHCDKHRRPETEGGTFPANMRLVLQHAASNLNLAASAGGKRHWVLTFFGRECKIGLRNYTDQYGQVTSENVWMLGVQRLRDRRTELPCPAPELYPPLPPPADPCPWAPDATCPQERACPPPPPVLPPQCPPPPPLLPPPCPPPQQRKSDCTADMPCQRDTKVTPHGTNYICTPSCP</sequence>
<dbReference type="KEGG" id="foc:127749831"/>
<dbReference type="OrthoDB" id="2126411at2759"/>
<gene>
    <name evidence="3" type="primary">LOC127749831</name>
</gene>
<name>A0A9C6UE72_FRAOC</name>
<reference evidence="3" key="1">
    <citation type="submission" date="2025-08" db="UniProtKB">
        <authorList>
            <consortium name="RefSeq"/>
        </authorList>
    </citation>
    <scope>IDENTIFICATION</scope>
    <source>
        <tissue evidence="3">Whole organism</tissue>
    </source>
</reference>
<dbReference type="AlphaFoldDB" id="A0A9C6UE72"/>
<feature type="region of interest" description="Disordered" evidence="1">
    <location>
        <begin position="326"/>
        <end position="357"/>
    </location>
</feature>
<dbReference type="Proteomes" id="UP000504606">
    <property type="component" value="Unplaced"/>
</dbReference>
<organism evidence="2 3">
    <name type="scientific">Frankliniella occidentalis</name>
    <name type="common">Western flower thrips</name>
    <name type="synonym">Euthrips occidentalis</name>
    <dbReference type="NCBI Taxonomy" id="133901"/>
    <lineage>
        <taxon>Eukaryota</taxon>
        <taxon>Metazoa</taxon>
        <taxon>Ecdysozoa</taxon>
        <taxon>Arthropoda</taxon>
        <taxon>Hexapoda</taxon>
        <taxon>Insecta</taxon>
        <taxon>Pterygota</taxon>
        <taxon>Neoptera</taxon>
        <taxon>Paraneoptera</taxon>
        <taxon>Thysanoptera</taxon>
        <taxon>Terebrantia</taxon>
        <taxon>Thripoidea</taxon>
        <taxon>Thripidae</taxon>
        <taxon>Frankliniella</taxon>
    </lineage>
</organism>
<dbReference type="GO" id="GO:0060271">
    <property type="term" value="P:cilium assembly"/>
    <property type="evidence" value="ECO:0007669"/>
    <property type="project" value="TreeGrafter"/>
</dbReference>
<evidence type="ECO:0000313" key="2">
    <source>
        <dbReference type="Proteomes" id="UP000504606"/>
    </source>
</evidence>
<dbReference type="InterPro" id="IPR055325">
    <property type="entry name" value="CF161"/>
</dbReference>
<dbReference type="PANTHER" id="PTHR24274:SF1">
    <property type="entry name" value="CILIA- AND FLAGELLA-ASSOCIATED PROTEIN 161"/>
    <property type="match status" value="1"/>
</dbReference>
<protein>
    <submittedName>
        <fullName evidence="3">Cilia- and flagella-associated protein 161-like</fullName>
    </submittedName>
</protein>
<dbReference type="RefSeq" id="XP_052125609.1">
    <property type="nucleotide sequence ID" value="XM_052269649.1"/>
</dbReference>
<evidence type="ECO:0000256" key="1">
    <source>
        <dbReference type="SAM" id="MobiDB-lite"/>
    </source>
</evidence>
<feature type="compositionally biased region" description="Pro residues" evidence="1">
    <location>
        <begin position="326"/>
        <end position="347"/>
    </location>
</feature>
<dbReference type="GO" id="GO:0031514">
    <property type="term" value="C:motile cilium"/>
    <property type="evidence" value="ECO:0007669"/>
    <property type="project" value="TreeGrafter"/>
</dbReference>
<evidence type="ECO:0000313" key="3">
    <source>
        <dbReference type="RefSeq" id="XP_052125609.1"/>
    </source>
</evidence>
<dbReference type="Pfam" id="PF24569">
    <property type="entry name" value="CFAP161"/>
    <property type="match status" value="2"/>
</dbReference>
<dbReference type="GeneID" id="127749831"/>
<accession>A0A9C6UE72</accession>
<keyword evidence="2" id="KW-1185">Reference proteome</keyword>
<proteinExistence type="predicted"/>
<dbReference type="PANTHER" id="PTHR24274">
    <property type="entry name" value="CILIA- AND FLAGELLA-ASSOCIATED PROTEIN 161"/>
    <property type="match status" value="1"/>
</dbReference>